<proteinExistence type="predicted"/>
<accession>A0AA48KCN9</accession>
<dbReference type="Gene3D" id="3.30.50.20">
    <property type="entry name" value="prophage-derive protein ybcO"/>
    <property type="match status" value="1"/>
</dbReference>
<evidence type="ECO:0000313" key="2">
    <source>
        <dbReference type="Proteomes" id="UP001228113"/>
    </source>
</evidence>
<dbReference type="EMBL" id="AP027081">
    <property type="protein sequence ID" value="BDU76250.1"/>
    <property type="molecule type" value="Genomic_DNA"/>
</dbReference>
<name>A0AA48KCN9_9BACT</name>
<evidence type="ECO:0000313" key="1">
    <source>
        <dbReference type="EMBL" id="BDU76250.1"/>
    </source>
</evidence>
<keyword evidence="2" id="KW-1185">Reference proteome</keyword>
<protein>
    <recommendedName>
        <fullName evidence="3">DUF968 domain-containing protein</fullName>
    </recommendedName>
</protein>
<evidence type="ECO:0008006" key="3">
    <source>
        <dbReference type="Google" id="ProtNLM"/>
    </source>
</evidence>
<reference evidence="1" key="1">
    <citation type="journal article" date="2023" name="Int. J. Syst. Evol. Microbiol.">
        <title>Mesoterricola silvestris gen. nov., sp. nov., Mesoterricola sediminis sp. nov., Geothrix oryzae sp. nov., Geothrix edaphica sp. nov., Geothrix rubra sp. nov., and Geothrix limicola sp. nov., six novel members of Acidobacteriota isolated from soils.</title>
        <authorList>
            <person name="Itoh H."/>
            <person name="Sugisawa Y."/>
            <person name="Mise K."/>
            <person name="Xu Z."/>
            <person name="Kuniyasu M."/>
            <person name="Ushijima N."/>
            <person name="Kawano K."/>
            <person name="Kobayashi E."/>
            <person name="Shiratori Y."/>
            <person name="Masuda Y."/>
            <person name="Senoo K."/>
        </authorList>
    </citation>
    <scope>NUCLEOTIDE SEQUENCE</scope>
    <source>
        <strain evidence="1">W786</strain>
    </source>
</reference>
<organism evidence="1 2">
    <name type="scientific">Mesoterricola sediminis</name>
    <dbReference type="NCBI Taxonomy" id="2927980"/>
    <lineage>
        <taxon>Bacteria</taxon>
        <taxon>Pseudomonadati</taxon>
        <taxon>Acidobacteriota</taxon>
        <taxon>Holophagae</taxon>
        <taxon>Holophagales</taxon>
        <taxon>Holophagaceae</taxon>
        <taxon>Mesoterricola</taxon>
    </lineage>
</organism>
<dbReference type="AlphaFoldDB" id="A0AA48KCN9"/>
<sequence length="113" mass="12646">MAGLPYPKRVTYRNPRILDAARECDTCQNPECGAYMPNQIVACHSNNLEDGKGAGHKAHDVPAFLCPMCHHRVDGRPEGGPLLPRAERDRIFYLSAYHTTLWLLQSGTMKRVA</sequence>
<gene>
    <name evidence="1" type="ORF">METESE_12080</name>
</gene>
<dbReference type="RefSeq" id="WP_316411283.1">
    <property type="nucleotide sequence ID" value="NZ_AP027081.1"/>
</dbReference>
<dbReference type="KEGG" id="msea:METESE_12080"/>
<dbReference type="Proteomes" id="UP001228113">
    <property type="component" value="Chromosome"/>
</dbReference>